<accession>A0A179GU37</accession>
<name>A0A179GU37_PURLI</name>
<comment type="caution">
    <text evidence="2">The sequence shown here is derived from an EMBL/GenBank/DDBJ whole genome shotgun (WGS) entry which is preliminary data.</text>
</comment>
<protein>
    <submittedName>
        <fullName evidence="2">Uncharacterized protein</fullName>
    </submittedName>
</protein>
<dbReference type="AlphaFoldDB" id="A0A179GU37"/>
<sequence length="106" mass="11540">MIGHTIRSFGSAEEEKSRLATAHAVERGADRSHAKAGVGSRELPGGRGRMSPTVEIFEWETSSNGADRLHVAKGLEWYPRSSKRGADLDREIIAEGPAWDAQPGDR</sequence>
<reference evidence="2 3" key="1">
    <citation type="submission" date="2016-01" db="EMBL/GenBank/DDBJ databases">
        <title>Biosynthesis of antibiotic leucinostatins and their inhibition on Phytophthora in bio-control Purpureocillium lilacinum.</title>
        <authorList>
            <person name="Wang G."/>
            <person name="Liu Z."/>
            <person name="Lin R."/>
            <person name="Li E."/>
            <person name="Mao Z."/>
            <person name="Ling J."/>
            <person name="Yin W."/>
            <person name="Xie B."/>
        </authorList>
    </citation>
    <scope>NUCLEOTIDE SEQUENCE [LARGE SCALE GENOMIC DNA]</scope>
    <source>
        <strain evidence="2">PLBJ-1</strain>
    </source>
</reference>
<organism evidence="2 3">
    <name type="scientific">Purpureocillium lilacinum</name>
    <name type="common">Paecilomyces lilacinus</name>
    <dbReference type="NCBI Taxonomy" id="33203"/>
    <lineage>
        <taxon>Eukaryota</taxon>
        <taxon>Fungi</taxon>
        <taxon>Dikarya</taxon>
        <taxon>Ascomycota</taxon>
        <taxon>Pezizomycotina</taxon>
        <taxon>Sordariomycetes</taxon>
        <taxon>Hypocreomycetidae</taxon>
        <taxon>Hypocreales</taxon>
        <taxon>Ophiocordycipitaceae</taxon>
        <taxon>Purpureocillium</taxon>
    </lineage>
</organism>
<dbReference type="EMBL" id="LSBH01000004">
    <property type="protein sequence ID" value="OAQ80659.1"/>
    <property type="molecule type" value="Genomic_DNA"/>
</dbReference>
<evidence type="ECO:0000313" key="3">
    <source>
        <dbReference type="Proteomes" id="UP000078240"/>
    </source>
</evidence>
<dbReference type="Proteomes" id="UP000078240">
    <property type="component" value="Unassembled WGS sequence"/>
</dbReference>
<feature type="compositionally biased region" description="Basic and acidic residues" evidence="1">
    <location>
        <begin position="13"/>
        <end position="33"/>
    </location>
</feature>
<feature type="region of interest" description="Disordered" evidence="1">
    <location>
        <begin position="1"/>
        <end position="50"/>
    </location>
</feature>
<evidence type="ECO:0000313" key="2">
    <source>
        <dbReference type="EMBL" id="OAQ80659.1"/>
    </source>
</evidence>
<proteinExistence type="predicted"/>
<gene>
    <name evidence="2" type="ORF">VFPBJ_06244</name>
</gene>
<evidence type="ECO:0000256" key="1">
    <source>
        <dbReference type="SAM" id="MobiDB-lite"/>
    </source>
</evidence>